<keyword evidence="5 6" id="KW-0949">S-adenosyl-L-methionine</keyword>
<dbReference type="Gene3D" id="3.40.50.150">
    <property type="entry name" value="Vaccinia Virus protein VP39"/>
    <property type="match status" value="1"/>
</dbReference>
<keyword evidence="3 6" id="KW-0489">Methyltransferase</keyword>
<evidence type="ECO:0000256" key="1">
    <source>
        <dbReference type="ARBA" id="ARBA00022490"/>
    </source>
</evidence>
<keyword evidence="1 6" id="KW-0963">Cytoplasm</keyword>
<evidence type="ECO:0000313" key="9">
    <source>
        <dbReference type="Proteomes" id="UP000199541"/>
    </source>
</evidence>
<comment type="caution">
    <text evidence="7">The sequence shown here is derived from an EMBL/GenBank/DDBJ whole genome shotgun (WGS) entry which is preliminary data.</text>
</comment>
<comment type="catalytic activity">
    <reaction evidence="6">
        <text>guanosine(527) in 16S rRNA + S-adenosyl-L-methionine = N(7)-methylguanosine(527) in 16S rRNA + S-adenosyl-L-homocysteine</text>
        <dbReference type="Rhea" id="RHEA:42732"/>
        <dbReference type="Rhea" id="RHEA-COMP:10209"/>
        <dbReference type="Rhea" id="RHEA-COMP:10210"/>
        <dbReference type="ChEBI" id="CHEBI:57856"/>
        <dbReference type="ChEBI" id="CHEBI:59789"/>
        <dbReference type="ChEBI" id="CHEBI:74269"/>
        <dbReference type="ChEBI" id="CHEBI:74480"/>
        <dbReference type="EC" id="2.1.1.170"/>
    </reaction>
</comment>
<sequence>MIEGAEAFGAAYDVSRETLDRLQDYAALLEKWNPKINLVSKSTIDALWARHMLDSAQLFDRRPAGAAHWADLGSGGGFPGLVLAILAHEAAPDLRFTLVESDQRKATFLRTVAAETGISANVVSERIESLAPLGADVLTARALAPLPRLLGYAARHLVPGGRALFPKGVSYMAEIDDSLASWRFDVQKIPSRTDPASVILSIGGITHV</sequence>
<dbReference type="PANTHER" id="PTHR31760:SF0">
    <property type="entry name" value="S-ADENOSYL-L-METHIONINE-DEPENDENT METHYLTRANSFERASES SUPERFAMILY PROTEIN"/>
    <property type="match status" value="1"/>
</dbReference>
<evidence type="ECO:0000256" key="4">
    <source>
        <dbReference type="ARBA" id="ARBA00022679"/>
    </source>
</evidence>
<evidence type="ECO:0000256" key="6">
    <source>
        <dbReference type="HAMAP-Rule" id="MF_00074"/>
    </source>
</evidence>
<keyword evidence="9" id="KW-1185">Reference proteome</keyword>
<evidence type="ECO:0000313" key="7">
    <source>
        <dbReference type="EMBL" id="GHD98246.1"/>
    </source>
</evidence>
<reference evidence="7" key="1">
    <citation type="journal article" date="2014" name="Int. J. Syst. Evol. Microbiol.">
        <title>Complete genome sequence of Corynebacterium casei LMG S-19264T (=DSM 44701T), isolated from a smear-ripened cheese.</title>
        <authorList>
            <consortium name="US DOE Joint Genome Institute (JGI-PGF)"/>
            <person name="Walter F."/>
            <person name="Albersmeier A."/>
            <person name="Kalinowski J."/>
            <person name="Ruckert C."/>
        </authorList>
    </citation>
    <scope>NUCLEOTIDE SEQUENCE</scope>
    <source>
        <strain evidence="7">CGMCC 1.10859</strain>
    </source>
</reference>
<comment type="function">
    <text evidence="6">Specifically methylates the N7 position of guanine in position 527 of 16S rRNA.</text>
</comment>
<organism evidence="7 10">
    <name type="scientific">Allgaiera indica</name>
    <dbReference type="NCBI Taxonomy" id="765699"/>
    <lineage>
        <taxon>Bacteria</taxon>
        <taxon>Pseudomonadati</taxon>
        <taxon>Pseudomonadota</taxon>
        <taxon>Alphaproteobacteria</taxon>
        <taxon>Rhodobacterales</taxon>
        <taxon>Paracoccaceae</taxon>
        <taxon>Allgaiera</taxon>
    </lineage>
</organism>
<comment type="similarity">
    <text evidence="6">Belongs to the methyltransferase superfamily. RNA methyltransferase RsmG family.</text>
</comment>
<dbReference type="NCBIfam" id="TIGR00138">
    <property type="entry name" value="rsmG_gidB"/>
    <property type="match status" value="1"/>
</dbReference>
<evidence type="ECO:0000313" key="8">
    <source>
        <dbReference type="EMBL" id="SDW50852.1"/>
    </source>
</evidence>
<feature type="binding site" evidence="6">
    <location>
        <position position="78"/>
    </location>
    <ligand>
        <name>S-adenosyl-L-methionine</name>
        <dbReference type="ChEBI" id="CHEBI:59789"/>
    </ligand>
</feature>
<evidence type="ECO:0000256" key="2">
    <source>
        <dbReference type="ARBA" id="ARBA00022552"/>
    </source>
</evidence>
<dbReference type="EMBL" id="BNAB01000001">
    <property type="protein sequence ID" value="GHD98246.1"/>
    <property type="molecule type" value="Genomic_DNA"/>
</dbReference>
<dbReference type="SUPFAM" id="SSF53335">
    <property type="entry name" value="S-adenosyl-L-methionine-dependent methyltransferases"/>
    <property type="match status" value="1"/>
</dbReference>
<dbReference type="EMBL" id="FNOB01000004">
    <property type="protein sequence ID" value="SDW50852.1"/>
    <property type="molecule type" value="Genomic_DNA"/>
</dbReference>
<evidence type="ECO:0000313" key="10">
    <source>
        <dbReference type="Proteomes" id="UP000634647"/>
    </source>
</evidence>
<dbReference type="Proteomes" id="UP000634647">
    <property type="component" value="Unassembled WGS sequence"/>
</dbReference>
<dbReference type="AlphaFoldDB" id="A0AAN4UMP2"/>
<keyword evidence="4 6" id="KW-0808">Transferase</keyword>
<dbReference type="PANTHER" id="PTHR31760">
    <property type="entry name" value="S-ADENOSYL-L-METHIONINE-DEPENDENT METHYLTRANSFERASES SUPERFAMILY PROTEIN"/>
    <property type="match status" value="1"/>
</dbReference>
<comment type="subcellular location">
    <subcellularLocation>
        <location evidence="6">Cytoplasm</location>
    </subcellularLocation>
</comment>
<feature type="binding site" evidence="6">
    <location>
        <position position="73"/>
    </location>
    <ligand>
        <name>S-adenosyl-L-methionine</name>
        <dbReference type="ChEBI" id="CHEBI:59789"/>
    </ligand>
</feature>
<protein>
    <recommendedName>
        <fullName evidence="6">Ribosomal RNA small subunit methyltransferase G</fullName>
        <ecNumber evidence="6">2.1.1.170</ecNumber>
    </recommendedName>
    <alternativeName>
        <fullName evidence="6">16S rRNA 7-methylguanosine methyltransferase</fullName>
        <shortName evidence="6">16S rRNA m7G methyltransferase</shortName>
    </alternativeName>
</protein>
<accession>A0AAN4UMP2</accession>
<feature type="binding site" evidence="6">
    <location>
        <begin position="127"/>
        <end position="128"/>
    </location>
    <ligand>
        <name>S-adenosyl-L-methionine</name>
        <dbReference type="ChEBI" id="CHEBI:59789"/>
    </ligand>
</feature>
<dbReference type="Pfam" id="PF02527">
    <property type="entry name" value="GidB"/>
    <property type="match status" value="1"/>
</dbReference>
<reference evidence="7" key="3">
    <citation type="submission" date="2023-06" db="EMBL/GenBank/DDBJ databases">
        <authorList>
            <person name="Sun Q."/>
            <person name="Zhou Y."/>
        </authorList>
    </citation>
    <scope>NUCLEOTIDE SEQUENCE</scope>
    <source>
        <strain evidence="7">CGMCC 1.10859</strain>
    </source>
</reference>
<dbReference type="GO" id="GO:0005829">
    <property type="term" value="C:cytosol"/>
    <property type="evidence" value="ECO:0007669"/>
    <property type="project" value="TreeGrafter"/>
</dbReference>
<dbReference type="RefSeq" id="WP_035842707.1">
    <property type="nucleotide sequence ID" value="NZ_BNAB01000001.1"/>
</dbReference>
<keyword evidence="2 6" id="KW-0698">rRNA processing</keyword>
<feature type="binding site" evidence="6">
    <location>
        <position position="141"/>
    </location>
    <ligand>
        <name>S-adenosyl-L-methionine</name>
        <dbReference type="ChEBI" id="CHEBI:59789"/>
    </ligand>
</feature>
<name>A0AAN4UMP2_9RHOB</name>
<evidence type="ECO:0000256" key="5">
    <source>
        <dbReference type="ARBA" id="ARBA00022691"/>
    </source>
</evidence>
<dbReference type="InterPro" id="IPR029063">
    <property type="entry name" value="SAM-dependent_MTases_sf"/>
</dbReference>
<dbReference type="HAMAP" id="MF_00074">
    <property type="entry name" value="16SrRNA_methyltr_G"/>
    <property type="match status" value="1"/>
</dbReference>
<dbReference type="PIRSF" id="PIRSF003078">
    <property type="entry name" value="GidB"/>
    <property type="match status" value="1"/>
</dbReference>
<dbReference type="GO" id="GO:0070043">
    <property type="term" value="F:rRNA (guanine-N7-)-methyltransferase activity"/>
    <property type="evidence" value="ECO:0007669"/>
    <property type="project" value="UniProtKB-UniRule"/>
</dbReference>
<evidence type="ECO:0000256" key="3">
    <source>
        <dbReference type="ARBA" id="ARBA00022603"/>
    </source>
</evidence>
<dbReference type="EC" id="2.1.1.170" evidence="6"/>
<dbReference type="InterPro" id="IPR003682">
    <property type="entry name" value="rRNA_ssu_MeTfrase_G"/>
</dbReference>
<dbReference type="Proteomes" id="UP000199541">
    <property type="component" value="Unassembled WGS sequence"/>
</dbReference>
<proteinExistence type="inferred from homology"/>
<gene>
    <name evidence="6 7" type="primary">rsmG</name>
    <name evidence="7" type="ORF">GCM10008024_00990</name>
    <name evidence="8" type="ORF">SAMN05444006_104117</name>
</gene>
<reference evidence="8 9" key="2">
    <citation type="submission" date="2016-10" db="EMBL/GenBank/DDBJ databases">
        <authorList>
            <person name="Varghese N."/>
            <person name="Submissions S."/>
        </authorList>
    </citation>
    <scope>NUCLEOTIDE SEQUENCE [LARGE SCALE GENOMIC DNA]</scope>
    <source>
        <strain evidence="8 9">DSM 24802</strain>
    </source>
</reference>
<comment type="caution">
    <text evidence="6">Lacks conserved residue(s) required for the propagation of feature annotation.</text>
</comment>